<dbReference type="GO" id="GO:0097063">
    <property type="term" value="F:cadmium ion sensor activity"/>
    <property type="evidence" value="ECO:0007669"/>
    <property type="project" value="TreeGrafter"/>
</dbReference>
<feature type="domain" description="HTH arsR-type" evidence="1">
    <location>
        <begin position="19"/>
        <end position="115"/>
    </location>
</feature>
<proteinExistence type="predicted"/>
<keyword evidence="2" id="KW-0238">DNA-binding</keyword>
<evidence type="ECO:0000313" key="3">
    <source>
        <dbReference type="Proteomes" id="UP000198348"/>
    </source>
</evidence>
<dbReference type="PANTHER" id="PTHR39168">
    <property type="entry name" value="TRANSCRIPTIONAL REGULATOR-RELATED"/>
    <property type="match status" value="1"/>
</dbReference>
<dbReference type="GO" id="GO:0003700">
    <property type="term" value="F:DNA-binding transcription factor activity"/>
    <property type="evidence" value="ECO:0007669"/>
    <property type="project" value="InterPro"/>
</dbReference>
<dbReference type="SMART" id="SM00418">
    <property type="entry name" value="HTH_ARSR"/>
    <property type="match status" value="1"/>
</dbReference>
<name>A0A238V0A8_9PSEU</name>
<organism evidence="2 3">
    <name type="scientific">Haloechinothrix alba</name>
    <dbReference type="NCBI Taxonomy" id="664784"/>
    <lineage>
        <taxon>Bacteria</taxon>
        <taxon>Bacillati</taxon>
        <taxon>Actinomycetota</taxon>
        <taxon>Actinomycetes</taxon>
        <taxon>Pseudonocardiales</taxon>
        <taxon>Pseudonocardiaceae</taxon>
        <taxon>Haloechinothrix</taxon>
    </lineage>
</organism>
<reference evidence="2 3" key="1">
    <citation type="submission" date="2017-06" db="EMBL/GenBank/DDBJ databases">
        <authorList>
            <person name="Kim H.J."/>
            <person name="Triplett B.A."/>
        </authorList>
    </citation>
    <scope>NUCLEOTIDE SEQUENCE [LARGE SCALE GENOMIC DNA]</scope>
    <source>
        <strain evidence="2 3">DSM 45207</strain>
    </source>
</reference>
<dbReference type="PRINTS" id="PR00778">
    <property type="entry name" value="HTHARSR"/>
</dbReference>
<accession>A0A238V0A8</accession>
<evidence type="ECO:0000259" key="1">
    <source>
        <dbReference type="PROSITE" id="PS50987"/>
    </source>
</evidence>
<dbReference type="NCBIfam" id="NF033788">
    <property type="entry name" value="HTH_metalloreg"/>
    <property type="match status" value="1"/>
</dbReference>
<dbReference type="EMBL" id="FZNW01000001">
    <property type="protein sequence ID" value="SNR27982.1"/>
    <property type="molecule type" value="Genomic_DNA"/>
</dbReference>
<dbReference type="GO" id="GO:0010288">
    <property type="term" value="P:response to lead ion"/>
    <property type="evidence" value="ECO:0007669"/>
    <property type="project" value="TreeGrafter"/>
</dbReference>
<dbReference type="InterPro" id="IPR036388">
    <property type="entry name" value="WH-like_DNA-bd_sf"/>
</dbReference>
<evidence type="ECO:0000313" key="2">
    <source>
        <dbReference type="EMBL" id="SNR27982.1"/>
    </source>
</evidence>
<dbReference type="GO" id="GO:0046686">
    <property type="term" value="P:response to cadmium ion"/>
    <property type="evidence" value="ECO:0007669"/>
    <property type="project" value="TreeGrafter"/>
</dbReference>
<dbReference type="SUPFAM" id="SSF46785">
    <property type="entry name" value="Winged helix' DNA-binding domain"/>
    <property type="match status" value="1"/>
</dbReference>
<dbReference type="Pfam" id="PF01022">
    <property type="entry name" value="HTH_5"/>
    <property type="match status" value="1"/>
</dbReference>
<dbReference type="AlphaFoldDB" id="A0A238V0A8"/>
<dbReference type="InterPro" id="IPR036390">
    <property type="entry name" value="WH_DNA-bd_sf"/>
</dbReference>
<dbReference type="GO" id="GO:0032791">
    <property type="term" value="F:lead ion binding"/>
    <property type="evidence" value="ECO:0007669"/>
    <property type="project" value="TreeGrafter"/>
</dbReference>
<protein>
    <submittedName>
        <fullName evidence="2">DNA-binding transcriptional regulator, ArsR family</fullName>
    </submittedName>
</protein>
<keyword evidence="3" id="KW-1185">Reference proteome</keyword>
<dbReference type="PANTHER" id="PTHR39168:SF2">
    <property type="entry name" value="HTH-TYPE TRANSCRIPTIONAL REGULATOR CMTR"/>
    <property type="match status" value="1"/>
</dbReference>
<dbReference type="InterPro" id="IPR052543">
    <property type="entry name" value="HTH_Metal-responsive_Reg"/>
</dbReference>
<dbReference type="Gene3D" id="1.10.10.10">
    <property type="entry name" value="Winged helix-like DNA-binding domain superfamily/Winged helix DNA-binding domain"/>
    <property type="match status" value="1"/>
</dbReference>
<dbReference type="Proteomes" id="UP000198348">
    <property type="component" value="Unassembled WGS sequence"/>
</dbReference>
<dbReference type="PROSITE" id="PS50987">
    <property type="entry name" value="HTH_ARSR_2"/>
    <property type="match status" value="1"/>
</dbReference>
<dbReference type="GO" id="GO:0003677">
    <property type="term" value="F:DNA binding"/>
    <property type="evidence" value="ECO:0007669"/>
    <property type="project" value="UniProtKB-KW"/>
</dbReference>
<gene>
    <name evidence="2" type="ORF">SAMN06265360_101149</name>
</gene>
<sequence>MSVDTVGEAGDSATQLDDLDEDLRVQVVTKAAAALADPVRLRILWLLREKGELTVGSLTEAVPVSQPRVSVHLRCLTDCGYTEVRREGRRSFYRLATPEIGGLLDRLTAHAAGSVDGLLACLACTPDGEPTTDGAGCC</sequence>
<dbReference type="CDD" id="cd00090">
    <property type="entry name" value="HTH_ARSR"/>
    <property type="match status" value="1"/>
</dbReference>
<dbReference type="InterPro" id="IPR011991">
    <property type="entry name" value="ArsR-like_HTH"/>
</dbReference>
<dbReference type="InterPro" id="IPR001845">
    <property type="entry name" value="HTH_ArsR_DNA-bd_dom"/>
</dbReference>
<dbReference type="RefSeq" id="WP_089299492.1">
    <property type="nucleotide sequence ID" value="NZ_FZNW01000001.1"/>
</dbReference>
<dbReference type="OrthoDB" id="9810923at2"/>